<gene>
    <name evidence="3" type="ORF">OE104_06365</name>
</gene>
<protein>
    <submittedName>
        <fullName evidence="3">Uncharacterized protein</fullName>
    </submittedName>
</protein>
<feature type="coiled-coil region" evidence="1">
    <location>
        <begin position="27"/>
        <end position="77"/>
    </location>
</feature>
<reference evidence="3" key="1">
    <citation type="submission" date="2022-09" db="EMBL/GenBank/DDBJ databases">
        <title>Complete Genomes of Fervidibacillus albus and Fervidibacillus halotolerans isolated from tidal flat sediments.</title>
        <authorList>
            <person name="Kwon K.K."/>
            <person name="Yang S.-H."/>
            <person name="Park M.J."/>
            <person name="Oh H.-M."/>
        </authorList>
    </citation>
    <scope>NUCLEOTIDE SEQUENCE</scope>
    <source>
        <strain evidence="3">MEBiC13591</strain>
    </source>
</reference>
<sequence length="84" mass="10028">MWEIVSIIAIIAIFSPAIIGIITDYKRKTLKLKNEMLKEEVKLEQIKHENYLLETEKMRLELEKMQLENKNRGLLNDPNDEMKR</sequence>
<proteinExistence type="predicted"/>
<name>A0A9E8LWD3_9BACI</name>
<dbReference type="Proteomes" id="UP001164718">
    <property type="component" value="Chromosome"/>
</dbReference>
<dbReference type="AlphaFoldDB" id="A0A9E8LWD3"/>
<keyword evidence="1" id="KW-0175">Coiled coil</keyword>
<keyword evidence="2" id="KW-0812">Transmembrane</keyword>
<feature type="transmembrane region" description="Helical" evidence="2">
    <location>
        <begin position="6"/>
        <end position="25"/>
    </location>
</feature>
<organism evidence="3 4">
    <name type="scientific">Fervidibacillus albus</name>
    <dbReference type="NCBI Taxonomy" id="2980026"/>
    <lineage>
        <taxon>Bacteria</taxon>
        <taxon>Bacillati</taxon>
        <taxon>Bacillota</taxon>
        <taxon>Bacilli</taxon>
        <taxon>Bacillales</taxon>
        <taxon>Bacillaceae</taxon>
        <taxon>Fervidibacillus</taxon>
    </lineage>
</organism>
<dbReference type="EMBL" id="CP106878">
    <property type="protein sequence ID" value="WAA10933.1"/>
    <property type="molecule type" value="Genomic_DNA"/>
</dbReference>
<accession>A0A9E8LWD3</accession>
<keyword evidence="2" id="KW-0472">Membrane</keyword>
<evidence type="ECO:0000256" key="1">
    <source>
        <dbReference type="SAM" id="Coils"/>
    </source>
</evidence>
<dbReference type="RefSeq" id="WP_275418744.1">
    <property type="nucleotide sequence ID" value="NZ_CP106878.1"/>
</dbReference>
<evidence type="ECO:0000313" key="4">
    <source>
        <dbReference type="Proteomes" id="UP001164718"/>
    </source>
</evidence>
<evidence type="ECO:0000313" key="3">
    <source>
        <dbReference type="EMBL" id="WAA10933.1"/>
    </source>
</evidence>
<keyword evidence="4" id="KW-1185">Reference proteome</keyword>
<keyword evidence="2" id="KW-1133">Transmembrane helix</keyword>
<dbReference type="KEGG" id="faf:OE104_06365"/>
<evidence type="ECO:0000256" key="2">
    <source>
        <dbReference type="SAM" id="Phobius"/>
    </source>
</evidence>